<evidence type="ECO:0000313" key="2">
    <source>
        <dbReference type="Proteomes" id="UP000828390"/>
    </source>
</evidence>
<reference evidence="1" key="2">
    <citation type="submission" date="2020-11" db="EMBL/GenBank/DDBJ databases">
        <authorList>
            <person name="McCartney M.A."/>
            <person name="Auch B."/>
            <person name="Kono T."/>
            <person name="Mallez S."/>
            <person name="Becker A."/>
            <person name="Gohl D.M."/>
            <person name="Silverstein K.A.T."/>
            <person name="Koren S."/>
            <person name="Bechman K.B."/>
            <person name="Herman A."/>
            <person name="Abrahante J.E."/>
            <person name="Garbe J."/>
        </authorList>
    </citation>
    <scope>NUCLEOTIDE SEQUENCE</scope>
    <source>
        <strain evidence="1">Duluth1</strain>
        <tissue evidence="1">Whole animal</tissue>
    </source>
</reference>
<evidence type="ECO:0000313" key="1">
    <source>
        <dbReference type="EMBL" id="KAH3814740.1"/>
    </source>
</evidence>
<proteinExistence type="predicted"/>
<name>A0A9D4GGV4_DREPO</name>
<dbReference type="EMBL" id="JAIWYP010000006">
    <property type="protein sequence ID" value="KAH3814740.1"/>
    <property type="molecule type" value="Genomic_DNA"/>
</dbReference>
<dbReference type="AlphaFoldDB" id="A0A9D4GGV4"/>
<organism evidence="1 2">
    <name type="scientific">Dreissena polymorpha</name>
    <name type="common">Zebra mussel</name>
    <name type="synonym">Mytilus polymorpha</name>
    <dbReference type="NCBI Taxonomy" id="45954"/>
    <lineage>
        <taxon>Eukaryota</taxon>
        <taxon>Metazoa</taxon>
        <taxon>Spiralia</taxon>
        <taxon>Lophotrochozoa</taxon>
        <taxon>Mollusca</taxon>
        <taxon>Bivalvia</taxon>
        <taxon>Autobranchia</taxon>
        <taxon>Heteroconchia</taxon>
        <taxon>Euheterodonta</taxon>
        <taxon>Imparidentia</taxon>
        <taxon>Neoheterodontei</taxon>
        <taxon>Myida</taxon>
        <taxon>Dreissenoidea</taxon>
        <taxon>Dreissenidae</taxon>
        <taxon>Dreissena</taxon>
    </lineage>
</organism>
<gene>
    <name evidence="1" type="ORF">DPMN_143250</name>
</gene>
<keyword evidence="2" id="KW-1185">Reference proteome</keyword>
<sequence>MTGISNGKRCRRAVKVGRLAGENVGVGPFVDDESSGRRLLPVASKGSFAAKSWYRVRVVDLRVAVLAWAPFCDRIYMFE</sequence>
<protein>
    <submittedName>
        <fullName evidence="1">Uncharacterized protein</fullName>
    </submittedName>
</protein>
<dbReference type="Proteomes" id="UP000828390">
    <property type="component" value="Unassembled WGS sequence"/>
</dbReference>
<comment type="caution">
    <text evidence="1">The sequence shown here is derived from an EMBL/GenBank/DDBJ whole genome shotgun (WGS) entry which is preliminary data.</text>
</comment>
<reference evidence="1" key="1">
    <citation type="journal article" date="2019" name="bioRxiv">
        <title>The Genome of the Zebra Mussel, Dreissena polymorpha: A Resource for Invasive Species Research.</title>
        <authorList>
            <person name="McCartney M.A."/>
            <person name="Auch B."/>
            <person name="Kono T."/>
            <person name="Mallez S."/>
            <person name="Zhang Y."/>
            <person name="Obille A."/>
            <person name="Becker A."/>
            <person name="Abrahante J.E."/>
            <person name="Garbe J."/>
            <person name="Badalamenti J.P."/>
            <person name="Herman A."/>
            <person name="Mangelson H."/>
            <person name="Liachko I."/>
            <person name="Sullivan S."/>
            <person name="Sone E.D."/>
            <person name="Koren S."/>
            <person name="Silverstein K.A.T."/>
            <person name="Beckman K.B."/>
            <person name="Gohl D.M."/>
        </authorList>
    </citation>
    <scope>NUCLEOTIDE SEQUENCE</scope>
    <source>
        <strain evidence="1">Duluth1</strain>
        <tissue evidence="1">Whole animal</tissue>
    </source>
</reference>
<accession>A0A9D4GGV4</accession>